<feature type="compositionally biased region" description="Polar residues" evidence="7">
    <location>
        <begin position="849"/>
        <end position="858"/>
    </location>
</feature>
<feature type="region of interest" description="Disordered" evidence="7">
    <location>
        <begin position="907"/>
        <end position="960"/>
    </location>
</feature>
<dbReference type="InterPro" id="IPR017057">
    <property type="entry name" value="Ent-kaurene_synthase_fun"/>
</dbReference>
<keyword evidence="6" id="KW-0456">Lyase</keyword>
<dbReference type="Gene3D" id="1.50.10.20">
    <property type="match status" value="1"/>
</dbReference>
<dbReference type="InterPro" id="IPR008930">
    <property type="entry name" value="Terpenoid_cyclase/PrenylTrfase"/>
</dbReference>
<feature type="compositionally biased region" description="Polar residues" evidence="7">
    <location>
        <begin position="917"/>
        <end position="928"/>
    </location>
</feature>
<feature type="region of interest" description="Disordered" evidence="7">
    <location>
        <begin position="703"/>
        <end position="725"/>
    </location>
</feature>
<evidence type="ECO:0000256" key="1">
    <source>
        <dbReference type="ARBA" id="ARBA00001946"/>
    </source>
</evidence>
<evidence type="ECO:0000256" key="5">
    <source>
        <dbReference type="ARBA" id="ARBA00023235"/>
    </source>
</evidence>
<accession>A0ABR1SQ92</accession>
<name>A0ABR1SQ92_9PEZI</name>
<proteinExistence type="inferred from homology"/>
<feature type="compositionally biased region" description="Polar residues" evidence="7">
    <location>
        <begin position="703"/>
        <end position="717"/>
    </location>
</feature>
<dbReference type="PIRSF" id="PIRSF036498">
    <property type="entry name" value="Ent-kaurene_synthase_fungi"/>
    <property type="match status" value="1"/>
</dbReference>
<dbReference type="SUPFAM" id="SSF48239">
    <property type="entry name" value="Terpenoid cyclases/Protein prenyltransferases"/>
    <property type="match status" value="2"/>
</dbReference>
<keyword evidence="4" id="KW-0460">Magnesium</keyword>
<keyword evidence="5" id="KW-0413">Isomerase</keyword>
<evidence type="ECO:0008006" key="10">
    <source>
        <dbReference type="Google" id="ProtNLM"/>
    </source>
</evidence>
<reference evidence="8 9" key="1">
    <citation type="submission" date="2023-01" db="EMBL/GenBank/DDBJ databases">
        <title>Analysis of 21 Apiospora genomes using comparative genomics revels a genus with tremendous synthesis potential of carbohydrate active enzymes and secondary metabolites.</title>
        <authorList>
            <person name="Sorensen T."/>
        </authorList>
    </citation>
    <scope>NUCLEOTIDE SEQUENCE [LARGE SCALE GENOMIC DNA]</scope>
    <source>
        <strain evidence="8 9">CBS 20057</strain>
    </source>
</reference>
<evidence type="ECO:0000256" key="6">
    <source>
        <dbReference type="ARBA" id="ARBA00023239"/>
    </source>
</evidence>
<dbReference type="PANTHER" id="PTHR31739:SF25">
    <property type="entry name" value="(E,E)-GERANYLLINALOOL SYNTHASE"/>
    <property type="match status" value="1"/>
</dbReference>
<sequence>MSQDFVVQNDRLNADAVALIQQAWGTYSEAWGSGSMSCAIYDTAWVSMVTKEIDGQKQWLFPESFEYLISTRTPNGGWAGENVVEPQIDGILNTAASLLSLIRHHSEPLNTPKEALVDIETTIHQAEASLASQLRDWDVSATAHVGFEVIVPALLKLLRSESSSTKLDFEGEHILQQIHAAKLSRFRPQDLYGKRPSTALHSLEALIGLVDFDRLSHHKVGGSMMASPSSTAAYLMNITAWDDEAESYLRHVVQAGVGGGNGAVPSAYPSTVFEYSWILSTMLRSGYSAADLACPELDAMAGSLERAYEQGKHILGFAPGLPADVDDTAKTILCMNKLGRPSSPEAMIDSFETSTHFCTFHGERNPSFTANCNALSALLAQPAPSRYSKQILKATEFLCTTWWESDEKISDKWNTSWLYPSLLLVQAFMDLLDQVERGNLEALDEDLRLRVYITLFQACLRALLHQSNPDSSEETAYHILVLCEARRLPLFEALDPIVDDKLKRLVSSLESATECPMKSKSNHLWIEKVSYGSRVLTQSYKLAALKAVSHPVRVSTTAFFDNNTSSRSSTSTKFVKLLKQTPIFASTPEWQIQASMTEAALFQPLLRRRRLDVFPRKDMAPDKYFDLIPLTWTSCNNRSARFVPTSFIYEMMVISFLDFQADEFIEAVAGPAFQDDLPSLHSLIDGVFEDLALDKLADGNDFKSSNGDESISDSEATAVNGAGNAAKERQEVRKGLIRFVRHIASHKSVRTASAWDQRSTLRELQIFLHAHVTQSEDNQYLVRAKSQDKTSPGKGSLKDGYFRWIRATSGDHTACTYSYAFAGCLLSSSRRQQRQLTGQTGRSNKDKTTTTNGNQCAANTEDESFPTGRTKYLSAAACQHLAAMCRMYNDYGSVARDAAETNLNSVDFPELQPPVTPQQSRSHSNGQKRSADDAGLNGNDDDDDSGDFPKGESPHHSVEESKKTLFALAQYERAWFQDAMGRLREEMRSLGRRRDMEAWDVFCEVTDLYGQIYVVRDIASRMANGNGNGKKQCVAATHKA</sequence>
<feature type="compositionally biased region" description="Basic and acidic residues" evidence="7">
    <location>
        <begin position="947"/>
        <end position="960"/>
    </location>
</feature>
<dbReference type="InterPro" id="IPR050148">
    <property type="entry name" value="Terpene_synthase-like"/>
</dbReference>
<dbReference type="EMBL" id="JAQQWI010000004">
    <property type="protein sequence ID" value="KAK8036506.1"/>
    <property type="molecule type" value="Genomic_DNA"/>
</dbReference>
<dbReference type="Proteomes" id="UP001396898">
    <property type="component" value="Unassembled WGS sequence"/>
</dbReference>
<evidence type="ECO:0000313" key="9">
    <source>
        <dbReference type="Proteomes" id="UP001396898"/>
    </source>
</evidence>
<evidence type="ECO:0000256" key="3">
    <source>
        <dbReference type="ARBA" id="ARBA00022723"/>
    </source>
</evidence>
<keyword evidence="3" id="KW-0479">Metal-binding</keyword>
<organism evidence="8 9">
    <name type="scientific">Apiospora marii</name>
    <dbReference type="NCBI Taxonomy" id="335849"/>
    <lineage>
        <taxon>Eukaryota</taxon>
        <taxon>Fungi</taxon>
        <taxon>Dikarya</taxon>
        <taxon>Ascomycota</taxon>
        <taxon>Pezizomycotina</taxon>
        <taxon>Sordariomycetes</taxon>
        <taxon>Xylariomycetidae</taxon>
        <taxon>Amphisphaeriales</taxon>
        <taxon>Apiosporaceae</taxon>
        <taxon>Apiospora</taxon>
    </lineage>
</organism>
<feature type="region of interest" description="Disordered" evidence="7">
    <location>
        <begin position="834"/>
        <end position="865"/>
    </location>
</feature>
<gene>
    <name evidence="8" type="ORF">PG991_001643</name>
</gene>
<evidence type="ECO:0000256" key="7">
    <source>
        <dbReference type="SAM" id="MobiDB-lite"/>
    </source>
</evidence>
<dbReference type="Gene3D" id="1.50.10.160">
    <property type="match status" value="1"/>
</dbReference>
<evidence type="ECO:0000256" key="4">
    <source>
        <dbReference type="ARBA" id="ARBA00022842"/>
    </source>
</evidence>
<evidence type="ECO:0000313" key="8">
    <source>
        <dbReference type="EMBL" id="KAK8036506.1"/>
    </source>
</evidence>
<dbReference type="PANTHER" id="PTHR31739">
    <property type="entry name" value="ENT-COPALYL DIPHOSPHATE SYNTHASE, CHLOROPLASTIC"/>
    <property type="match status" value="1"/>
</dbReference>
<evidence type="ECO:0000256" key="2">
    <source>
        <dbReference type="ARBA" id="ARBA00006333"/>
    </source>
</evidence>
<comment type="caution">
    <text evidence="8">The sequence shown here is derived from an EMBL/GenBank/DDBJ whole genome shotgun (WGS) entry which is preliminary data.</text>
</comment>
<protein>
    <recommendedName>
        <fullName evidence="10">Ent-kaurene synthase</fullName>
    </recommendedName>
</protein>
<comment type="similarity">
    <text evidence="2">Belongs to the terpene synthase family.</text>
</comment>
<keyword evidence="9" id="KW-1185">Reference proteome</keyword>
<comment type="cofactor">
    <cofactor evidence="1">
        <name>Mg(2+)</name>
        <dbReference type="ChEBI" id="CHEBI:18420"/>
    </cofactor>
</comment>